<accession>A0A0L7R3S4</accession>
<keyword evidence="3" id="KW-1185">Reference proteome</keyword>
<evidence type="ECO:0000313" key="2">
    <source>
        <dbReference type="EMBL" id="KOC65545.1"/>
    </source>
</evidence>
<name>A0A0L7R3S4_9HYME</name>
<sequence length="72" mass="7952">IFRLRAGQDAVSRDYSRLQLLAAWPVSRGGTTPNPWAMSAATEAAGNHVSYRTLHARRREKKNETAEEGRGG</sequence>
<organism evidence="2 3">
    <name type="scientific">Habropoda laboriosa</name>
    <dbReference type="NCBI Taxonomy" id="597456"/>
    <lineage>
        <taxon>Eukaryota</taxon>
        <taxon>Metazoa</taxon>
        <taxon>Ecdysozoa</taxon>
        <taxon>Arthropoda</taxon>
        <taxon>Hexapoda</taxon>
        <taxon>Insecta</taxon>
        <taxon>Pterygota</taxon>
        <taxon>Neoptera</taxon>
        <taxon>Endopterygota</taxon>
        <taxon>Hymenoptera</taxon>
        <taxon>Apocrita</taxon>
        <taxon>Aculeata</taxon>
        <taxon>Apoidea</taxon>
        <taxon>Anthophila</taxon>
        <taxon>Apidae</taxon>
        <taxon>Habropoda</taxon>
    </lineage>
</organism>
<dbReference type="AlphaFoldDB" id="A0A0L7R3S4"/>
<gene>
    <name evidence="2" type="ORF">WH47_00515</name>
</gene>
<feature type="region of interest" description="Disordered" evidence="1">
    <location>
        <begin position="50"/>
        <end position="72"/>
    </location>
</feature>
<protein>
    <submittedName>
        <fullName evidence="2">Uncharacterized protein</fullName>
    </submittedName>
</protein>
<reference evidence="2 3" key="1">
    <citation type="submission" date="2015-07" db="EMBL/GenBank/DDBJ databases">
        <title>The genome of Habropoda laboriosa.</title>
        <authorList>
            <person name="Pan H."/>
            <person name="Kapheim K."/>
        </authorList>
    </citation>
    <scope>NUCLEOTIDE SEQUENCE [LARGE SCALE GENOMIC DNA]</scope>
    <source>
        <strain evidence="2">0110345459</strain>
    </source>
</reference>
<dbReference type="Proteomes" id="UP000053825">
    <property type="component" value="Unassembled WGS sequence"/>
</dbReference>
<feature type="compositionally biased region" description="Basic and acidic residues" evidence="1">
    <location>
        <begin position="61"/>
        <end position="72"/>
    </location>
</feature>
<evidence type="ECO:0000313" key="3">
    <source>
        <dbReference type="Proteomes" id="UP000053825"/>
    </source>
</evidence>
<feature type="non-terminal residue" evidence="2">
    <location>
        <position position="1"/>
    </location>
</feature>
<proteinExistence type="predicted"/>
<evidence type="ECO:0000256" key="1">
    <source>
        <dbReference type="SAM" id="MobiDB-lite"/>
    </source>
</evidence>
<dbReference type="EMBL" id="KQ414661">
    <property type="protein sequence ID" value="KOC65545.1"/>
    <property type="molecule type" value="Genomic_DNA"/>
</dbReference>